<dbReference type="EMBL" id="CP045915">
    <property type="protein sequence ID" value="QGH34252.1"/>
    <property type="molecule type" value="Genomic_DNA"/>
</dbReference>
<sequence>MKSTIPYKGHIISFTFHKNSLKPTIIMLHGFLASTYCFRKLIPLLQKDFQIISIDIPPFGESEKSNTCLFSYDHIVDAIKFIMDDHSIDKAIFLGHSMGGQISLRFAYKHPNHIDLLYLIAPCSFMRHSPLLARAICHNPLSPFIARRLLKRKGVYEMLRHSIYHDNIITDEMLEHYKKPFLDKKIYPCIIKILNDHQGDLSEQALSTINTPAHIIWGKNDEIIPYEIGYELIKYLPKATLTTLDQAGHLLSEENPHQIAKIVSQWNRSSVPLSQ</sequence>
<dbReference type="KEGG" id="grc:GI584_09530"/>
<keyword evidence="3" id="KW-1185">Reference proteome</keyword>
<dbReference type="SUPFAM" id="SSF53474">
    <property type="entry name" value="alpha/beta-Hydrolases"/>
    <property type="match status" value="1"/>
</dbReference>
<name>A0A5Q2TJL6_9BACI</name>
<dbReference type="InterPro" id="IPR029058">
    <property type="entry name" value="AB_hydrolase_fold"/>
</dbReference>
<dbReference type="Proteomes" id="UP000339690">
    <property type="component" value="Chromosome"/>
</dbReference>
<dbReference type="GO" id="GO:0016787">
    <property type="term" value="F:hydrolase activity"/>
    <property type="evidence" value="ECO:0007669"/>
    <property type="project" value="UniProtKB-KW"/>
</dbReference>
<evidence type="ECO:0000313" key="2">
    <source>
        <dbReference type="EMBL" id="QGH34252.1"/>
    </source>
</evidence>
<gene>
    <name evidence="2" type="ORF">GI584_09530</name>
</gene>
<dbReference type="PANTHER" id="PTHR43689:SF8">
    <property type="entry name" value="ALPHA_BETA-HYDROLASES SUPERFAMILY PROTEIN"/>
    <property type="match status" value="1"/>
</dbReference>
<reference evidence="2 3" key="1">
    <citation type="submission" date="2019-11" db="EMBL/GenBank/DDBJ databases">
        <title>Gracilibacillus salitolerans sp. nov., a moderate halophile isolated from a saline soil in northwest China.</title>
        <authorList>
            <person name="Gan L."/>
        </authorList>
    </citation>
    <scope>NUCLEOTIDE SEQUENCE [LARGE SCALE GENOMIC DNA]</scope>
    <source>
        <strain evidence="2 3">SCU50</strain>
    </source>
</reference>
<evidence type="ECO:0000259" key="1">
    <source>
        <dbReference type="Pfam" id="PF00561"/>
    </source>
</evidence>
<proteinExistence type="predicted"/>
<dbReference type="PRINTS" id="PR00412">
    <property type="entry name" value="EPOXHYDRLASE"/>
</dbReference>
<dbReference type="PANTHER" id="PTHR43689">
    <property type="entry name" value="HYDROLASE"/>
    <property type="match status" value="1"/>
</dbReference>
<accession>A0A5Q2TJL6</accession>
<protein>
    <submittedName>
        <fullName evidence="2">Alpha/beta fold hydrolase</fullName>
    </submittedName>
</protein>
<dbReference type="InterPro" id="IPR000639">
    <property type="entry name" value="Epox_hydrolase-like"/>
</dbReference>
<dbReference type="Gene3D" id="3.40.50.1820">
    <property type="entry name" value="alpha/beta hydrolase"/>
    <property type="match status" value="1"/>
</dbReference>
<dbReference type="AlphaFoldDB" id="A0A5Q2TJL6"/>
<evidence type="ECO:0000313" key="3">
    <source>
        <dbReference type="Proteomes" id="UP000339690"/>
    </source>
</evidence>
<dbReference type="PRINTS" id="PR00111">
    <property type="entry name" value="ABHYDROLASE"/>
</dbReference>
<dbReference type="InterPro" id="IPR000073">
    <property type="entry name" value="AB_hydrolase_1"/>
</dbReference>
<organism evidence="2 3">
    <name type="scientific">Gracilibacillus salitolerans</name>
    <dbReference type="NCBI Taxonomy" id="2663022"/>
    <lineage>
        <taxon>Bacteria</taxon>
        <taxon>Bacillati</taxon>
        <taxon>Bacillota</taxon>
        <taxon>Bacilli</taxon>
        <taxon>Bacillales</taxon>
        <taxon>Bacillaceae</taxon>
        <taxon>Gracilibacillus</taxon>
    </lineage>
</organism>
<feature type="domain" description="AB hydrolase-1" evidence="1">
    <location>
        <begin position="23"/>
        <end position="125"/>
    </location>
</feature>
<keyword evidence="2" id="KW-0378">Hydrolase</keyword>
<dbReference type="Pfam" id="PF00561">
    <property type="entry name" value="Abhydrolase_1"/>
    <property type="match status" value="1"/>
</dbReference>
<dbReference type="RefSeq" id="WP_153791089.1">
    <property type="nucleotide sequence ID" value="NZ_CP045915.1"/>
</dbReference>